<dbReference type="AlphaFoldDB" id="A0A2M9Q497"/>
<feature type="region of interest" description="Disordered" evidence="1">
    <location>
        <begin position="509"/>
        <end position="535"/>
    </location>
</feature>
<feature type="region of interest" description="Disordered" evidence="1">
    <location>
        <begin position="463"/>
        <end position="497"/>
    </location>
</feature>
<feature type="domain" description="Excalibur calcium-binding" evidence="3">
    <location>
        <begin position="435"/>
        <end position="471"/>
    </location>
</feature>
<dbReference type="InterPro" id="IPR008613">
    <property type="entry name" value="Excalibur_Ca-bd_domain"/>
</dbReference>
<name>A0A2M9Q497_9BACI</name>
<dbReference type="Pfam" id="PF05901">
    <property type="entry name" value="Excalibur"/>
    <property type="match status" value="2"/>
</dbReference>
<dbReference type="SMART" id="SM00894">
    <property type="entry name" value="Excalibur"/>
    <property type="match status" value="2"/>
</dbReference>
<dbReference type="Gene3D" id="3.60.15.10">
    <property type="entry name" value="Ribonuclease Z/Hydroxyacylglutathione hydrolase-like"/>
    <property type="match status" value="1"/>
</dbReference>
<reference evidence="4 5" key="1">
    <citation type="submission" date="2017-11" db="EMBL/GenBank/DDBJ databases">
        <title>Bacterial isolate from king chilli rhizosphere.</title>
        <authorList>
            <person name="Takhelmayum P."/>
            <person name="Sarangthem I."/>
        </authorList>
    </citation>
    <scope>NUCLEOTIDE SEQUENCE [LARGE SCALE GENOMIC DNA]</scope>
    <source>
        <strain evidence="5">t26</strain>
    </source>
</reference>
<evidence type="ECO:0000313" key="4">
    <source>
        <dbReference type="EMBL" id="PJO42906.1"/>
    </source>
</evidence>
<dbReference type="Pfam" id="PF00753">
    <property type="entry name" value="Lactamase_B"/>
    <property type="match status" value="1"/>
</dbReference>
<gene>
    <name evidence="4" type="ORF">CWD94_14055</name>
</gene>
<feature type="domain" description="Excalibur calcium-binding" evidence="3">
    <location>
        <begin position="498"/>
        <end position="534"/>
    </location>
</feature>
<dbReference type="CDD" id="cd07731">
    <property type="entry name" value="ComA-like_MBL-fold"/>
    <property type="match status" value="1"/>
</dbReference>
<dbReference type="EMBL" id="PHQY01000646">
    <property type="protein sequence ID" value="PJO42906.1"/>
    <property type="molecule type" value="Genomic_DNA"/>
</dbReference>
<dbReference type="InterPro" id="IPR052159">
    <property type="entry name" value="Competence_DNA_uptake"/>
</dbReference>
<protein>
    <recommendedName>
        <fullName evidence="6">MBL fold metallo-hydrolase</fullName>
    </recommendedName>
</protein>
<dbReference type="SMART" id="SM00849">
    <property type="entry name" value="Lactamase_B"/>
    <property type="match status" value="1"/>
</dbReference>
<proteinExistence type="predicted"/>
<dbReference type="InterPro" id="IPR036866">
    <property type="entry name" value="RibonucZ/Hydroxyglut_hydro"/>
</dbReference>
<dbReference type="PANTHER" id="PTHR30619">
    <property type="entry name" value="DNA INTERNALIZATION/COMPETENCE PROTEIN COMEC/REC2"/>
    <property type="match status" value="1"/>
</dbReference>
<evidence type="ECO:0000259" key="3">
    <source>
        <dbReference type="SMART" id="SM00894"/>
    </source>
</evidence>
<feature type="domain" description="Metallo-beta-lactamase" evidence="2">
    <location>
        <begin position="174"/>
        <end position="370"/>
    </location>
</feature>
<comment type="caution">
    <text evidence="4">The sequence shown here is derived from an EMBL/GenBank/DDBJ whole genome shotgun (WGS) entry which is preliminary data.</text>
</comment>
<evidence type="ECO:0000259" key="2">
    <source>
        <dbReference type="SMART" id="SM00849"/>
    </source>
</evidence>
<evidence type="ECO:0000313" key="5">
    <source>
        <dbReference type="Proteomes" id="UP000232101"/>
    </source>
</evidence>
<feature type="compositionally biased region" description="Pro residues" evidence="1">
    <location>
        <begin position="482"/>
        <end position="492"/>
    </location>
</feature>
<feature type="compositionally biased region" description="Basic and acidic residues" evidence="1">
    <location>
        <begin position="518"/>
        <end position="535"/>
    </location>
</feature>
<dbReference type="Proteomes" id="UP000232101">
    <property type="component" value="Unassembled WGS sequence"/>
</dbReference>
<dbReference type="InterPro" id="IPR035681">
    <property type="entry name" value="ComA-like_MBL"/>
</dbReference>
<dbReference type="SUPFAM" id="SSF56281">
    <property type="entry name" value="Metallo-hydrolase/oxidoreductase"/>
    <property type="match status" value="1"/>
</dbReference>
<evidence type="ECO:0000256" key="1">
    <source>
        <dbReference type="SAM" id="MobiDB-lite"/>
    </source>
</evidence>
<dbReference type="InterPro" id="IPR001279">
    <property type="entry name" value="Metallo-B-lactamas"/>
</dbReference>
<evidence type="ECO:0008006" key="6">
    <source>
        <dbReference type="Google" id="ProtNLM"/>
    </source>
</evidence>
<sequence length="535" mass="58208">MKKILLSLLTFIFVIALALPIKTEAAQKSTDNSASITTESIIKQFKADGLEVGKVSDLPNNEFGNGRKEGKRILIPSLGEDAGGRLFIFKDAKSLAQAKGYYDGLSNMGPLFYSHTHQNGLVLLQMNGDMSDADFKKYAESIDAVVSGKNNTSTSPSAPTKKGEMKVHFIDVGQGDSILIQSHDGKNILVDGGPKSAGKIVVSYLKSKGIKKLDYVFATHPDEDHIGGLIAVLNSISIGQFVNSGKEHKTETYEQLLKLVKQKNIKYIEPKIEQLLIGGWNTDFYLQSLYVDAKASDTDDASIVLKTGYKNVEFLLMADASAGLEDLLVSSYDTLKVQILKAGQHGSETSSSMKFLKAVKPKATILSYGKDNSYGHPHAEVLSNLKAVGSKIYSTAQNGTIVVTTDGNTYSINAKEFVPPKVNPVPPVIEPVKESYKNCTELRKVYPDGVGVGHPAYDAKLDGDNDGWACEPVNDTNTTEPAPQPEQTPEPTAPKKEYFKNCTELNKVYPNGVQEGHPAYDKKMDRDGDGWACEK</sequence>
<dbReference type="RefSeq" id="WP_100543552.1">
    <property type="nucleotide sequence ID" value="NZ_PHQY01000646.1"/>
</dbReference>
<organism evidence="4 5">
    <name type="scientific">Lysinibacillus xylanilyticus</name>
    <dbReference type="NCBI Taxonomy" id="582475"/>
    <lineage>
        <taxon>Bacteria</taxon>
        <taxon>Bacillati</taxon>
        <taxon>Bacillota</taxon>
        <taxon>Bacilli</taxon>
        <taxon>Bacillales</taxon>
        <taxon>Bacillaceae</taxon>
        <taxon>Lysinibacillus</taxon>
    </lineage>
</organism>
<accession>A0A2M9Q497</accession>
<dbReference type="PANTHER" id="PTHR30619:SF7">
    <property type="entry name" value="BETA-LACTAMASE DOMAIN PROTEIN"/>
    <property type="match status" value="1"/>
</dbReference>